<sequence length="209" mass="23630">MVTIIASERFEYGRNWFRNPKESCCVITLVPIITVNVHGTPHGPLARQNQQYQQHPTWHRSCILALMRREPFSPNKCSVSSSHNILSTKTTKPNLNPSPFPQTPPNPNHLYIGTKMKLTIVSLIAASSTLILAAPISSSFSSPSLLSHSPHSHRHAHIHLHKHRVYNIRIAANQPHKCHEPENVVQETVTGKPEVVTENKKQESWRSEF</sequence>
<evidence type="ECO:0000256" key="1">
    <source>
        <dbReference type="SAM" id="MobiDB-lite"/>
    </source>
</evidence>
<organism evidence="2 3">
    <name type="scientific">Dendryphion nanum</name>
    <dbReference type="NCBI Taxonomy" id="256645"/>
    <lineage>
        <taxon>Eukaryota</taxon>
        <taxon>Fungi</taxon>
        <taxon>Dikarya</taxon>
        <taxon>Ascomycota</taxon>
        <taxon>Pezizomycotina</taxon>
        <taxon>Dothideomycetes</taxon>
        <taxon>Pleosporomycetidae</taxon>
        <taxon>Pleosporales</taxon>
        <taxon>Torulaceae</taxon>
        <taxon>Dendryphion</taxon>
    </lineage>
</organism>
<evidence type="ECO:0000313" key="2">
    <source>
        <dbReference type="EMBL" id="KAH7126640.1"/>
    </source>
</evidence>
<name>A0A9P9DVR8_9PLEO</name>
<dbReference type="EMBL" id="JAGMWT010000006">
    <property type="protein sequence ID" value="KAH7126640.1"/>
    <property type="molecule type" value="Genomic_DNA"/>
</dbReference>
<feature type="compositionally biased region" description="Basic and acidic residues" evidence="1">
    <location>
        <begin position="195"/>
        <end position="209"/>
    </location>
</feature>
<proteinExistence type="predicted"/>
<reference evidence="2" key="1">
    <citation type="journal article" date="2021" name="Nat. Commun.">
        <title>Genetic determinants of endophytism in the Arabidopsis root mycobiome.</title>
        <authorList>
            <person name="Mesny F."/>
            <person name="Miyauchi S."/>
            <person name="Thiergart T."/>
            <person name="Pickel B."/>
            <person name="Atanasova L."/>
            <person name="Karlsson M."/>
            <person name="Huettel B."/>
            <person name="Barry K.W."/>
            <person name="Haridas S."/>
            <person name="Chen C."/>
            <person name="Bauer D."/>
            <person name="Andreopoulos W."/>
            <person name="Pangilinan J."/>
            <person name="LaButti K."/>
            <person name="Riley R."/>
            <person name="Lipzen A."/>
            <person name="Clum A."/>
            <person name="Drula E."/>
            <person name="Henrissat B."/>
            <person name="Kohler A."/>
            <person name="Grigoriev I.V."/>
            <person name="Martin F.M."/>
            <person name="Hacquard S."/>
        </authorList>
    </citation>
    <scope>NUCLEOTIDE SEQUENCE</scope>
    <source>
        <strain evidence="2">MPI-CAGE-CH-0243</strain>
    </source>
</reference>
<protein>
    <submittedName>
        <fullName evidence="2">Uncharacterized protein</fullName>
    </submittedName>
</protein>
<comment type="caution">
    <text evidence="2">The sequence shown here is derived from an EMBL/GenBank/DDBJ whole genome shotgun (WGS) entry which is preliminary data.</text>
</comment>
<accession>A0A9P9DVR8</accession>
<keyword evidence="3" id="KW-1185">Reference proteome</keyword>
<gene>
    <name evidence="2" type="ORF">B0J11DRAFT_281797</name>
</gene>
<dbReference type="AlphaFoldDB" id="A0A9P9DVR8"/>
<feature type="region of interest" description="Disordered" evidence="1">
    <location>
        <begin position="187"/>
        <end position="209"/>
    </location>
</feature>
<dbReference type="Proteomes" id="UP000700596">
    <property type="component" value="Unassembled WGS sequence"/>
</dbReference>
<evidence type="ECO:0000313" key="3">
    <source>
        <dbReference type="Proteomes" id="UP000700596"/>
    </source>
</evidence>